<dbReference type="Pfam" id="PF01544">
    <property type="entry name" value="CorA"/>
    <property type="match status" value="1"/>
</dbReference>
<evidence type="ECO:0000313" key="8">
    <source>
        <dbReference type="Proteomes" id="UP001283341"/>
    </source>
</evidence>
<keyword evidence="4 6" id="KW-0472">Membrane</keyword>
<dbReference type="EMBL" id="JAUEDM010000007">
    <property type="protein sequence ID" value="KAK3314391.1"/>
    <property type="molecule type" value="Genomic_DNA"/>
</dbReference>
<dbReference type="Gene3D" id="1.20.58.340">
    <property type="entry name" value="Magnesium transport protein CorA, transmembrane region"/>
    <property type="match status" value="1"/>
</dbReference>
<dbReference type="GO" id="GO:0046873">
    <property type="term" value="F:metal ion transmembrane transporter activity"/>
    <property type="evidence" value="ECO:0007669"/>
    <property type="project" value="InterPro"/>
</dbReference>
<name>A0AAE0HYT8_9PEZI</name>
<reference evidence="7" key="2">
    <citation type="submission" date="2023-06" db="EMBL/GenBank/DDBJ databases">
        <authorList>
            <consortium name="Lawrence Berkeley National Laboratory"/>
            <person name="Haridas S."/>
            <person name="Hensen N."/>
            <person name="Bonometti L."/>
            <person name="Westerberg I."/>
            <person name="Brannstrom I.O."/>
            <person name="Guillou S."/>
            <person name="Cros-Aarteil S."/>
            <person name="Calhoun S."/>
            <person name="Kuo A."/>
            <person name="Mondo S."/>
            <person name="Pangilinan J."/>
            <person name="Riley R."/>
            <person name="Labutti K."/>
            <person name="Andreopoulos B."/>
            <person name="Lipzen A."/>
            <person name="Chen C."/>
            <person name="Yanf M."/>
            <person name="Daum C."/>
            <person name="Ng V."/>
            <person name="Clum A."/>
            <person name="Steindorff A."/>
            <person name="Ohm R."/>
            <person name="Martin F."/>
            <person name="Silar P."/>
            <person name="Natvig D."/>
            <person name="Lalanne C."/>
            <person name="Gautier V."/>
            <person name="Ament-Velasquez S.L."/>
            <person name="Kruys A."/>
            <person name="Hutchinson M.I."/>
            <person name="Powell A.J."/>
            <person name="Barry K."/>
            <person name="Miller A.N."/>
            <person name="Grigoriev I.V."/>
            <person name="Debuchy R."/>
            <person name="Gladieux P."/>
            <person name="Thoren M.H."/>
            <person name="Johannesson H."/>
        </authorList>
    </citation>
    <scope>NUCLEOTIDE SEQUENCE</scope>
    <source>
        <strain evidence="7">CBS 118394</strain>
    </source>
</reference>
<evidence type="ECO:0000256" key="3">
    <source>
        <dbReference type="ARBA" id="ARBA00022989"/>
    </source>
</evidence>
<dbReference type="AlphaFoldDB" id="A0AAE0HYT8"/>
<feature type="transmembrane region" description="Helical" evidence="6">
    <location>
        <begin position="565"/>
        <end position="584"/>
    </location>
</feature>
<proteinExistence type="predicted"/>
<feature type="transmembrane region" description="Helical" evidence="6">
    <location>
        <begin position="628"/>
        <end position="650"/>
    </location>
</feature>
<organism evidence="7 8">
    <name type="scientific">Apodospora peruviana</name>
    <dbReference type="NCBI Taxonomy" id="516989"/>
    <lineage>
        <taxon>Eukaryota</taxon>
        <taxon>Fungi</taxon>
        <taxon>Dikarya</taxon>
        <taxon>Ascomycota</taxon>
        <taxon>Pezizomycotina</taxon>
        <taxon>Sordariomycetes</taxon>
        <taxon>Sordariomycetidae</taxon>
        <taxon>Sordariales</taxon>
        <taxon>Lasiosphaeriaceae</taxon>
        <taxon>Apodospora</taxon>
    </lineage>
</organism>
<evidence type="ECO:0000256" key="2">
    <source>
        <dbReference type="ARBA" id="ARBA00022692"/>
    </source>
</evidence>
<dbReference type="InterPro" id="IPR045863">
    <property type="entry name" value="CorA_TM1_TM2"/>
</dbReference>
<evidence type="ECO:0000256" key="6">
    <source>
        <dbReference type="SAM" id="Phobius"/>
    </source>
</evidence>
<dbReference type="GO" id="GO:0016020">
    <property type="term" value="C:membrane"/>
    <property type="evidence" value="ECO:0007669"/>
    <property type="project" value="UniProtKB-SubCell"/>
</dbReference>
<evidence type="ECO:0000256" key="1">
    <source>
        <dbReference type="ARBA" id="ARBA00004141"/>
    </source>
</evidence>
<comment type="subcellular location">
    <subcellularLocation>
        <location evidence="1">Membrane</location>
        <topology evidence="1">Multi-pass membrane protein</topology>
    </subcellularLocation>
</comment>
<accession>A0AAE0HYT8</accession>
<feature type="region of interest" description="Disordered" evidence="5">
    <location>
        <begin position="710"/>
        <end position="744"/>
    </location>
</feature>
<dbReference type="Proteomes" id="UP001283341">
    <property type="component" value="Unassembled WGS sequence"/>
</dbReference>
<sequence>MDEQGNSNGENDNASGNVTPLQVESVASNDEELTYIERFKSRQHLMPHWRNVLASPRNDVKMNDGNGLLQLLTFFRPLDGRLALGDIQALHADDDRIGPRSLADALDAWNPDRHPDRNPDRIPVFKAVLVSDLGTDLINSLGPTLRLSPEVFEEHLVKSGYTAESYGDADSSTWPTRFLRKQQVSLRWHSLVLRENMEPRDADTRRLLLNDDLDWKTSFPIGGAGNRVEWRRRYLSTLTNIFRQEWSLSSVYRPMRKQLVQSLEQRGLINIGEGDELQAPDELERLPENEMDVVAWEERVTFCWGSRDDQERVPILFFDPLPRLKMTNMITSGPDTLSTELLPFRKRLAPRGPPPAHAQPFGQHDPAALEAVSEYVTKTQDALSDTVAWLAYYMTEQPAENETTSVDVLLLAVLQVVRHDTEVLLEHIGGVLDQINRGAGNERMMQEQLEHWRTVLSQLQSELPALERSMGEFFHFPYNDAKPKQPPQLTAVLGKLQNDTAAITQRCQDVQQSLRAEMSLLESKRGIEEAESVSRLTELAFIFIPMTFAAGLFSMQIRELADEPAPAYAFVIAAIIAVAVSYGLRLVQRSTAVSELLHRWETDIRRDEQVTTRKIPNRKTAHWLFVQLRVRVLIIFLACGSTALLLGPLWTRQSMDVSLKGAVTGLGLFAILGVSLMTWVDVWPPSGGIILKNRGNKVLGFGRIWRPPPTRYVDRNSDRPPTDTVDMGGAESGGQHGPDAENQV</sequence>
<comment type="caution">
    <text evidence="7">The sequence shown here is derived from an EMBL/GenBank/DDBJ whole genome shotgun (WGS) entry which is preliminary data.</text>
</comment>
<feature type="transmembrane region" description="Helical" evidence="6">
    <location>
        <begin position="662"/>
        <end position="684"/>
    </location>
</feature>
<reference evidence="7" key="1">
    <citation type="journal article" date="2023" name="Mol. Phylogenet. Evol.">
        <title>Genome-scale phylogeny and comparative genomics of the fungal order Sordariales.</title>
        <authorList>
            <person name="Hensen N."/>
            <person name="Bonometti L."/>
            <person name="Westerberg I."/>
            <person name="Brannstrom I.O."/>
            <person name="Guillou S."/>
            <person name="Cros-Aarteil S."/>
            <person name="Calhoun S."/>
            <person name="Haridas S."/>
            <person name="Kuo A."/>
            <person name="Mondo S."/>
            <person name="Pangilinan J."/>
            <person name="Riley R."/>
            <person name="LaButti K."/>
            <person name="Andreopoulos B."/>
            <person name="Lipzen A."/>
            <person name="Chen C."/>
            <person name="Yan M."/>
            <person name="Daum C."/>
            <person name="Ng V."/>
            <person name="Clum A."/>
            <person name="Steindorff A."/>
            <person name="Ohm R.A."/>
            <person name="Martin F."/>
            <person name="Silar P."/>
            <person name="Natvig D.O."/>
            <person name="Lalanne C."/>
            <person name="Gautier V."/>
            <person name="Ament-Velasquez S.L."/>
            <person name="Kruys A."/>
            <person name="Hutchinson M.I."/>
            <person name="Powell A.J."/>
            <person name="Barry K."/>
            <person name="Miller A.N."/>
            <person name="Grigoriev I.V."/>
            <person name="Debuchy R."/>
            <person name="Gladieux P."/>
            <person name="Hiltunen Thoren M."/>
            <person name="Johannesson H."/>
        </authorList>
    </citation>
    <scope>NUCLEOTIDE SEQUENCE</scope>
    <source>
        <strain evidence="7">CBS 118394</strain>
    </source>
</reference>
<gene>
    <name evidence="7" type="ORF">B0H66DRAFT_376982</name>
</gene>
<feature type="compositionally biased region" description="Basic and acidic residues" evidence="5">
    <location>
        <begin position="712"/>
        <end position="721"/>
    </location>
</feature>
<evidence type="ECO:0000256" key="4">
    <source>
        <dbReference type="ARBA" id="ARBA00023136"/>
    </source>
</evidence>
<keyword evidence="8" id="KW-1185">Reference proteome</keyword>
<evidence type="ECO:0000313" key="7">
    <source>
        <dbReference type="EMBL" id="KAK3314391.1"/>
    </source>
</evidence>
<dbReference type="InterPro" id="IPR002523">
    <property type="entry name" value="MgTranspt_CorA/ZnTranspt_ZntB"/>
</dbReference>
<keyword evidence="3 6" id="KW-1133">Transmembrane helix</keyword>
<evidence type="ECO:0000256" key="5">
    <source>
        <dbReference type="SAM" id="MobiDB-lite"/>
    </source>
</evidence>
<protein>
    <submittedName>
        <fullName evidence="7">Uncharacterized protein</fullName>
    </submittedName>
</protein>
<dbReference type="SUPFAM" id="SSF144083">
    <property type="entry name" value="Magnesium transport protein CorA, transmembrane region"/>
    <property type="match status" value="1"/>
</dbReference>
<keyword evidence="2 6" id="KW-0812">Transmembrane</keyword>